<keyword evidence="2" id="KW-0812">Transmembrane</keyword>
<protein>
    <recommendedName>
        <fullName evidence="5">Lipoprotein</fullName>
    </recommendedName>
</protein>
<reference evidence="3 4" key="1">
    <citation type="submission" date="2023-05" db="EMBL/GenBank/DDBJ databases">
        <title>Sequencing and Assembly of Streptomyces sp. NP73.</title>
        <authorList>
            <person name="Konwar A.N."/>
            <person name="Saikia K."/>
            <person name="Thakur D."/>
        </authorList>
    </citation>
    <scope>NUCLEOTIDE SEQUENCE [LARGE SCALE GENOMIC DNA]</scope>
    <source>
        <strain evidence="3 4">NP73</strain>
    </source>
</reference>
<evidence type="ECO:0000256" key="2">
    <source>
        <dbReference type="SAM" id="Phobius"/>
    </source>
</evidence>
<feature type="region of interest" description="Disordered" evidence="1">
    <location>
        <begin position="120"/>
        <end position="140"/>
    </location>
</feature>
<gene>
    <name evidence="3" type="ORF">QEZ40_003155</name>
</gene>
<evidence type="ECO:0000313" key="4">
    <source>
        <dbReference type="Proteomes" id="UP001223390"/>
    </source>
</evidence>
<evidence type="ECO:0000313" key="3">
    <source>
        <dbReference type="EMBL" id="MDK9498205.1"/>
    </source>
</evidence>
<evidence type="ECO:0008006" key="5">
    <source>
        <dbReference type="Google" id="ProtNLM"/>
    </source>
</evidence>
<feature type="region of interest" description="Disordered" evidence="1">
    <location>
        <begin position="258"/>
        <end position="277"/>
    </location>
</feature>
<feature type="region of interest" description="Disordered" evidence="1">
    <location>
        <begin position="72"/>
        <end position="97"/>
    </location>
</feature>
<name>A0ABT7GX52_9ACTN</name>
<feature type="transmembrane region" description="Helical" evidence="2">
    <location>
        <begin position="42"/>
        <end position="61"/>
    </location>
</feature>
<keyword evidence="4" id="KW-1185">Reference proteome</keyword>
<accession>A0ABT7GX52</accession>
<dbReference type="Proteomes" id="UP001223390">
    <property type="component" value="Unassembled WGS sequence"/>
</dbReference>
<comment type="caution">
    <text evidence="3">The sequence shown here is derived from an EMBL/GenBank/DDBJ whole genome shotgun (WGS) entry which is preliminary data.</text>
</comment>
<proteinExistence type="predicted"/>
<organism evidence="3 4">
    <name type="scientific">Streptomyces katrae</name>
    <dbReference type="NCBI Taxonomy" id="68223"/>
    <lineage>
        <taxon>Bacteria</taxon>
        <taxon>Bacillati</taxon>
        <taxon>Actinomycetota</taxon>
        <taxon>Actinomycetes</taxon>
        <taxon>Kitasatosporales</taxon>
        <taxon>Streptomycetaceae</taxon>
        <taxon>Streptomyces</taxon>
    </lineage>
</organism>
<dbReference type="EMBL" id="JASITI010000027">
    <property type="protein sequence ID" value="MDK9498205.1"/>
    <property type="molecule type" value="Genomic_DNA"/>
</dbReference>
<keyword evidence="2" id="KW-1133">Transmembrane helix</keyword>
<keyword evidence="2" id="KW-0472">Membrane</keyword>
<dbReference type="RefSeq" id="WP_285343902.1">
    <property type="nucleotide sequence ID" value="NZ_JASITI010000027.1"/>
</dbReference>
<sequence>MPLEDELGEALRSAGAAFTPDPQALAAAGERRGRRLVARRRAAVAGGSVLALALIGTAGAWTGGLIGGDGRREVASAPPLPGRGTVRPPADGPQERAGTGAVTAQQMTDILKSLLPAGQFTQSESRGSDDQGPMATGVFDDGKGQARIGILLTRIDPAGAMAKEMTTCPERKNVAFDSCEEEKLPDGSRLLLIQSYDYDDSRKSVKDWRATLATPQGYLLDASEYNAPQSKQARPTRAEPPLAMDRMKALVLSEKWRPALEDLPPAPSENSQAKGPEEDAEMFLATLLRGYEIPVADRGGDGGYGYVVLDDGKGRSLVELRVQQVKDSTGFPADAPAQADGVRAKVTQGPAGENAPGVVRWTVDTLRPGGMRITVSAYNAPKQTGPASRSAPALTVEQVKEVALNRHWKDVDGR</sequence>
<evidence type="ECO:0000256" key="1">
    <source>
        <dbReference type="SAM" id="MobiDB-lite"/>
    </source>
</evidence>